<dbReference type="OrthoDB" id="3061550at2759"/>
<comment type="caution">
    <text evidence="2">The sequence shown here is derived from an EMBL/GenBank/DDBJ whole genome shotgun (WGS) entry which is preliminary data.</text>
</comment>
<feature type="compositionally biased region" description="Low complexity" evidence="1">
    <location>
        <begin position="1"/>
        <end position="20"/>
    </location>
</feature>
<feature type="compositionally biased region" description="Basic and acidic residues" evidence="1">
    <location>
        <begin position="96"/>
        <end position="110"/>
    </location>
</feature>
<protein>
    <submittedName>
        <fullName evidence="2">Uncharacterized protein</fullName>
    </submittedName>
</protein>
<dbReference type="EMBL" id="BRPK01000004">
    <property type="protein sequence ID" value="GLB37414.1"/>
    <property type="molecule type" value="Genomic_DNA"/>
</dbReference>
<dbReference type="AlphaFoldDB" id="A0A9P3PL20"/>
<name>A0A9P3PL20_LYOSH</name>
<reference evidence="2" key="1">
    <citation type="submission" date="2022-07" db="EMBL/GenBank/DDBJ databases">
        <title>The genome of Lyophyllum shimeji provides insight into the initial evolution of ectomycorrhizal fungal genome.</title>
        <authorList>
            <person name="Kobayashi Y."/>
            <person name="Shibata T."/>
            <person name="Hirakawa H."/>
            <person name="Shigenobu S."/>
            <person name="Nishiyama T."/>
            <person name="Yamada A."/>
            <person name="Hasebe M."/>
            <person name="Kawaguchi M."/>
        </authorList>
    </citation>
    <scope>NUCLEOTIDE SEQUENCE</scope>
    <source>
        <strain evidence="2">AT787</strain>
    </source>
</reference>
<evidence type="ECO:0000313" key="2">
    <source>
        <dbReference type="EMBL" id="GLB37414.1"/>
    </source>
</evidence>
<sequence length="184" mass="19955">MSQCLPATTTEATPQPAPTEFDIHDASRSKIEIRPRCKEYVKKQRTLMRTLTCFASLGPGDIAGSHTASDPSSSTSSPLSQASQKENSKTSSTVTKTDEGNDKKTLEKPGHSSSATPKVVSGRVEKRIKSAKPCLVPVLEKVGMVAHPAVRYDCTCPDSAQCARCRLLALEDRYVLAHNQLRRA</sequence>
<organism evidence="2 3">
    <name type="scientific">Lyophyllum shimeji</name>
    <name type="common">Hon-shimeji</name>
    <name type="synonym">Tricholoma shimeji</name>
    <dbReference type="NCBI Taxonomy" id="47721"/>
    <lineage>
        <taxon>Eukaryota</taxon>
        <taxon>Fungi</taxon>
        <taxon>Dikarya</taxon>
        <taxon>Basidiomycota</taxon>
        <taxon>Agaricomycotina</taxon>
        <taxon>Agaricomycetes</taxon>
        <taxon>Agaricomycetidae</taxon>
        <taxon>Agaricales</taxon>
        <taxon>Tricholomatineae</taxon>
        <taxon>Lyophyllaceae</taxon>
        <taxon>Lyophyllum</taxon>
    </lineage>
</organism>
<dbReference type="Proteomes" id="UP001063166">
    <property type="component" value="Unassembled WGS sequence"/>
</dbReference>
<feature type="region of interest" description="Disordered" evidence="1">
    <location>
        <begin position="64"/>
        <end position="124"/>
    </location>
</feature>
<feature type="region of interest" description="Disordered" evidence="1">
    <location>
        <begin position="1"/>
        <end position="27"/>
    </location>
</feature>
<evidence type="ECO:0000313" key="3">
    <source>
        <dbReference type="Proteomes" id="UP001063166"/>
    </source>
</evidence>
<gene>
    <name evidence="2" type="ORF">LshimejAT787_0404650</name>
</gene>
<keyword evidence="3" id="KW-1185">Reference proteome</keyword>
<feature type="compositionally biased region" description="Low complexity" evidence="1">
    <location>
        <begin position="65"/>
        <end position="84"/>
    </location>
</feature>
<proteinExistence type="predicted"/>
<accession>A0A9P3PL20</accession>
<evidence type="ECO:0000256" key="1">
    <source>
        <dbReference type="SAM" id="MobiDB-lite"/>
    </source>
</evidence>